<keyword evidence="1" id="KW-0479">Metal-binding</keyword>
<evidence type="ECO:0000256" key="2">
    <source>
        <dbReference type="ARBA" id="ARBA00022771"/>
    </source>
</evidence>
<dbReference type="STRING" id="6689.A0A423TX42"/>
<dbReference type="Proteomes" id="UP000283509">
    <property type="component" value="Unassembled WGS sequence"/>
</dbReference>
<reference evidence="7 8" key="1">
    <citation type="submission" date="2018-04" db="EMBL/GenBank/DDBJ databases">
        <authorList>
            <person name="Zhang X."/>
            <person name="Yuan J."/>
            <person name="Li F."/>
            <person name="Xiang J."/>
        </authorList>
    </citation>
    <scope>NUCLEOTIDE SEQUENCE [LARGE SCALE GENOMIC DNA]</scope>
    <source>
        <tissue evidence="7">Muscle</tissue>
    </source>
</reference>
<protein>
    <submittedName>
        <fullName evidence="7">Protein msta, isoform A</fullName>
    </submittedName>
</protein>
<evidence type="ECO:0000259" key="5">
    <source>
        <dbReference type="PROSITE" id="PS50280"/>
    </source>
</evidence>
<dbReference type="InterPro" id="IPR002893">
    <property type="entry name" value="Znf_MYND"/>
</dbReference>
<feature type="domain" description="MYND-type" evidence="6">
    <location>
        <begin position="50"/>
        <end position="87"/>
    </location>
</feature>
<dbReference type="GO" id="GO:0008276">
    <property type="term" value="F:protein methyltransferase activity"/>
    <property type="evidence" value="ECO:0007669"/>
    <property type="project" value="UniProtKB-ARBA"/>
</dbReference>
<dbReference type="AlphaFoldDB" id="A0A423TX42"/>
<dbReference type="SUPFAM" id="SSF144232">
    <property type="entry name" value="HIT/MYND zinc finger-like"/>
    <property type="match status" value="1"/>
</dbReference>
<dbReference type="Gene3D" id="2.170.270.10">
    <property type="entry name" value="SET domain"/>
    <property type="match status" value="1"/>
</dbReference>
<dbReference type="GO" id="GO:0008757">
    <property type="term" value="F:S-adenosylmethionine-dependent methyltransferase activity"/>
    <property type="evidence" value="ECO:0007669"/>
    <property type="project" value="UniProtKB-ARBA"/>
</dbReference>
<organism evidence="7 8">
    <name type="scientific">Penaeus vannamei</name>
    <name type="common">Whiteleg shrimp</name>
    <name type="synonym">Litopenaeus vannamei</name>
    <dbReference type="NCBI Taxonomy" id="6689"/>
    <lineage>
        <taxon>Eukaryota</taxon>
        <taxon>Metazoa</taxon>
        <taxon>Ecdysozoa</taxon>
        <taxon>Arthropoda</taxon>
        <taxon>Crustacea</taxon>
        <taxon>Multicrustacea</taxon>
        <taxon>Malacostraca</taxon>
        <taxon>Eumalacostraca</taxon>
        <taxon>Eucarida</taxon>
        <taxon>Decapoda</taxon>
        <taxon>Dendrobranchiata</taxon>
        <taxon>Penaeoidea</taxon>
        <taxon>Penaeidae</taxon>
        <taxon>Penaeus</taxon>
    </lineage>
</organism>
<dbReference type="EMBL" id="QCYY01001038">
    <property type="protein sequence ID" value="ROT81002.1"/>
    <property type="molecule type" value="Genomic_DNA"/>
</dbReference>
<evidence type="ECO:0000259" key="6">
    <source>
        <dbReference type="PROSITE" id="PS50865"/>
    </source>
</evidence>
<dbReference type="OrthoDB" id="265717at2759"/>
<dbReference type="PROSITE" id="PS50280">
    <property type="entry name" value="SET"/>
    <property type="match status" value="1"/>
</dbReference>
<dbReference type="Pfam" id="PF00856">
    <property type="entry name" value="SET"/>
    <property type="match status" value="1"/>
</dbReference>
<gene>
    <name evidence="7" type="ORF">C7M84_000252</name>
</gene>
<evidence type="ECO:0000313" key="8">
    <source>
        <dbReference type="Proteomes" id="UP000283509"/>
    </source>
</evidence>
<evidence type="ECO:0000256" key="4">
    <source>
        <dbReference type="PROSITE-ProRule" id="PRU00134"/>
    </source>
</evidence>
<evidence type="ECO:0000256" key="3">
    <source>
        <dbReference type="ARBA" id="ARBA00022833"/>
    </source>
</evidence>
<dbReference type="PROSITE" id="PS01360">
    <property type="entry name" value="ZF_MYND_1"/>
    <property type="match status" value="1"/>
</dbReference>
<dbReference type="PANTHER" id="PTHR46455:SF5">
    <property type="entry name" value="SET AND MYND DOMAIN CONTAINING, ARTHROPOD-SPECIFIC, MEMBER 4, ISOFORM A"/>
    <property type="match status" value="1"/>
</dbReference>
<proteinExistence type="predicted"/>
<dbReference type="Pfam" id="PF01753">
    <property type="entry name" value="zf-MYND"/>
    <property type="match status" value="1"/>
</dbReference>
<evidence type="ECO:0000256" key="1">
    <source>
        <dbReference type="ARBA" id="ARBA00022723"/>
    </source>
</evidence>
<dbReference type="GO" id="GO:0008270">
    <property type="term" value="F:zinc ion binding"/>
    <property type="evidence" value="ECO:0007669"/>
    <property type="project" value="UniProtKB-KW"/>
</dbReference>
<dbReference type="PROSITE" id="PS50865">
    <property type="entry name" value="ZF_MYND_2"/>
    <property type="match status" value="1"/>
</dbReference>
<dbReference type="InterPro" id="IPR046341">
    <property type="entry name" value="SET_dom_sf"/>
</dbReference>
<comment type="caution">
    <text evidence="7">The sequence shown here is derived from an EMBL/GenBank/DDBJ whole genome shotgun (WGS) entry which is preliminary data.</text>
</comment>
<dbReference type="InterPro" id="IPR053010">
    <property type="entry name" value="SET_SmydA-8"/>
</dbReference>
<feature type="domain" description="SET" evidence="5">
    <location>
        <begin position="85"/>
        <end position="320"/>
    </location>
</feature>
<accession>A0A423TX42</accession>
<dbReference type="InterPro" id="IPR001214">
    <property type="entry name" value="SET_dom"/>
</dbReference>
<dbReference type="PANTHER" id="PTHR46455">
    <property type="entry name" value="SET AND MYND DOMAIN CONTAINING, ARTHROPOD-SPECIFIC, MEMBER 4, ISOFORM A"/>
    <property type="match status" value="1"/>
</dbReference>
<keyword evidence="3" id="KW-0862">Zinc</keyword>
<sequence length="579" mass="65964">MRLHIVFPQFVLRLAVNSVTELRDRRPVPACFASASHPRSLLRMVLQKSCGLCGDSAAGVPCCNCNEVHYCSKDHQERHWDCHKDQCHPYKEECDPERGRYLVASRDLTPGELLFSESPVALGPLGSCRLLCLGCHEFIQGDEFVRCPGCWWPLCSSGCASSKFHVDECPKLAQDTKHIGQPPCQEDTVRYDIILSLRCLLLKFNAPDKWSRVQDMASHAQRRVDGKDSSHITTVRYITEVLGDEFDEDDAHHVHDAIVSNCFEWRSPSGVRLRGVYPLLARMNHACLPNVTLFSDKEGTMYVRSAFNIKCGEPLAITYVGTSVPFWDRQRYTRDVHYFKCDCVRCEDPTELGLHYSSPKCEKCRDQFMEPNTWLGDTKWECPLCGSQEEEAVIRYQADEWLAWFETKDTFLKSTRFAIKSVMEKVKAAFHSQHYVWEKAALVAVRALKEDKSVEGITLMRDLWRRLLKLYDVLEPGMTRRRGVTLYELGISEANLASAEMKAGKLTSYFYKRHLSEALEHLEEASAILAQEPPTSNERRWHTRAVDTVAMVRLDLAKEEGAGEAVAPAHAQERNVKAP</sequence>
<dbReference type="CDD" id="cd20071">
    <property type="entry name" value="SET_SMYD"/>
    <property type="match status" value="1"/>
</dbReference>
<dbReference type="GO" id="GO:0008170">
    <property type="term" value="F:N-methyltransferase activity"/>
    <property type="evidence" value="ECO:0007669"/>
    <property type="project" value="UniProtKB-ARBA"/>
</dbReference>
<reference evidence="7 8" key="2">
    <citation type="submission" date="2019-01" db="EMBL/GenBank/DDBJ databases">
        <title>The decoding of complex shrimp genome reveals the adaptation for benthos swimmer, frequently molting mechanism and breeding impact on genome.</title>
        <authorList>
            <person name="Sun Y."/>
            <person name="Gao Y."/>
            <person name="Yu Y."/>
        </authorList>
    </citation>
    <scope>NUCLEOTIDE SEQUENCE [LARGE SCALE GENOMIC DNA]</scope>
    <source>
        <tissue evidence="7">Muscle</tissue>
    </source>
</reference>
<evidence type="ECO:0000313" key="7">
    <source>
        <dbReference type="EMBL" id="ROT81002.1"/>
    </source>
</evidence>
<keyword evidence="2 4" id="KW-0863">Zinc-finger</keyword>
<keyword evidence="8" id="KW-1185">Reference proteome</keyword>
<dbReference type="SUPFAM" id="SSF82199">
    <property type="entry name" value="SET domain"/>
    <property type="match status" value="1"/>
</dbReference>
<dbReference type="Gene3D" id="6.10.140.2220">
    <property type="match status" value="2"/>
</dbReference>
<dbReference type="Gene3D" id="1.10.220.160">
    <property type="match status" value="1"/>
</dbReference>
<name>A0A423TX42_PENVA</name>